<evidence type="ECO:0000313" key="2">
    <source>
        <dbReference type="EMBL" id="CAE7209864.1"/>
    </source>
</evidence>
<comment type="caution">
    <text evidence="2">The sequence shown here is derived from an EMBL/GenBank/DDBJ whole genome shotgun (WGS) entry which is preliminary data.</text>
</comment>
<evidence type="ECO:0000256" key="1">
    <source>
        <dbReference type="SAM" id="MobiDB-lite"/>
    </source>
</evidence>
<accession>A0A812JVM2</accession>
<sequence length="533" mass="60166">MLAAGLMVLMWQPQRVRVWASMEDVEDLAQEEAPKPCLCIFDIDRTLTTRTSLSWWTSLFLCLAAPKGCHLAFDERTGETGHSFLARCALAARSAAEAVGTGRELPLGVPELRGCLDTSSQLQDEALREERCSLCPEGCVLVLLLEALAFPAQHLNVRHCSLSLMFYFRASMYFKEFEPHWTLDLRDNLAPLVNVRRGQCASARERELQGRSLPQRQPSAVQTSRRGHGSLLREEQAAVLIAATPAMLKKYQPFINLWRCYALRHGHAFLLETDEGEAPAPNWLRWYAARRYLPLYAAILLVDPDQIIVAPCWDLSIIELAGTWPERYASRPLPDVGLRDFGRPQTLNNGVVLLRNSVRGNFFLELLLEKALWFQTIERDQGPFDETILEVLGMEAQMRHGATYDSECSQYLFPNHQGNHEVSLYALCWWRVSEELAGPFGDRNSSIIRFVDPRLTDINHVVGARGLSDPALLYHFAGRSKDWEAMLETFGLDAARTRACQEVFSYVDNRSSLEDCVPGGPVVQECEPPEIVC</sequence>
<protein>
    <recommendedName>
        <fullName evidence="4">Nucleotide-diphospho-sugar transferase domain-containing protein</fullName>
    </recommendedName>
</protein>
<organism evidence="2 3">
    <name type="scientific">Symbiodinium necroappetens</name>
    <dbReference type="NCBI Taxonomy" id="1628268"/>
    <lineage>
        <taxon>Eukaryota</taxon>
        <taxon>Sar</taxon>
        <taxon>Alveolata</taxon>
        <taxon>Dinophyceae</taxon>
        <taxon>Suessiales</taxon>
        <taxon>Symbiodiniaceae</taxon>
        <taxon>Symbiodinium</taxon>
    </lineage>
</organism>
<keyword evidence="3" id="KW-1185">Reference proteome</keyword>
<name>A0A812JVM2_9DINO</name>
<proteinExistence type="predicted"/>
<dbReference type="AlphaFoldDB" id="A0A812JVM2"/>
<dbReference type="OrthoDB" id="408707at2759"/>
<dbReference type="InterPro" id="IPR029044">
    <property type="entry name" value="Nucleotide-diphossugar_trans"/>
</dbReference>
<evidence type="ECO:0008006" key="4">
    <source>
        <dbReference type="Google" id="ProtNLM"/>
    </source>
</evidence>
<feature type="compositionally biased region" description="Polar residues" evidence="1">
    <location>
        <begin position="212"/>
        <end position="224"/>
    </location>
</feature>
<feature type="region of interest" description="Disordered" evidence="1">
    <location>
        <begin position="205"/>
        <end position="228"/>
    </location>
</feature>
<dbReference type="Gene3D" id="3.90.550.10">
    <property type="entry name" value="Spore Coat Polysaccharide Biosynthesis Protein SpsA, Chain A"/>
    <property type="match status" value="1"/>
</dbReference>
<dbReference type="EMBL" id="CAJNJA010006408">
    <property type="protein sequence ID" value="CAE7209864.1"/>
    <property type="molecule type" value="Genomic_DNA"/>
</dbReference>
<reference evidence="2" key="1">
    <citation type="submission" date="2021-02" db="EMBL/GenBank/DDBJ databases">
        <authorList>
            <person name="Dougan E. K."/>
            <person name="Rhodes N."/>
            <person name="Thang M."/>
            <person name="Chan C."/>
        </authorList>
    </citation>
    <scope>NUCLEOTIDE SEQUENCE</scope>
</reference>
<dbReference type="Proteomes" id="UP000601435">
    <property type="component" value="Unassembled WGS sequence"/>
</dbReference>
<gene>
    <name evidence="2" type="ORF">SNEC2469_LOCUS2057</name>
</gene>
<evidence type="ECO:0000313" key="3">
    <source>
        <dbReference type="Proteomes" id="UP000601435"/>
    </source>
</evidence>